<feature type="domain" description="Cache" evidence="7">
    <location>
        <begin position="40"/>
        <end position="265"/>
    </location>
</feature>
<feature type="non-terminal residue" evidence="8">
    <location>
        <position position="501"/>
    </location>
</feature>
<protein>
    <submittedName>
        <fullName evidence="8">Cache domain-containing protein</fullName>
    </submittedName>
</protein>
<comment type="caution">
    <text evidence="8">The sequence shown here is derived from an EMBL/GenBank/DDBJ whole genome shotgun (WGS) entry which is preliminary data.</text>
</comment>
<feature type="transmembrane region" description="Helical" evidence="6">
    <location>
        <begin position="284"/>
        <end position="306"/>
    </location>
</feature>
<evidence type="ECO:0000256" key="1">
    <source>
        <dbReference type="ARBA" id="ARBA00004651"/>
    </source>
</evidence>
<keyword evidence="5 6" id="KW-0472">Membrane</keyword>
<dbReference type="InterPro" id="IPR033479">
    <property type="entry name" value="dCache_1"/>
</dbReference>
<organism evidence="8 9">
    <name type="scientific">Campylobacter gastrosuis</name>
    <dbReference type="NCBI Taxonomy" id="2974576"/>
    <lineage>
        <taxon>Bacteria</taxon>
        <taxon>Pseudomonadati</taxon>
        <taxon>Campylobacterota</taxon>
        <taxon>Epsilonproteobacteria</taxon>
        <taxon>Campylobacterales</taxon>
        <taxon>Campylobacteraceae</taxon>
        <taxon>Campylobacter</taxon>
    </lineage>
</organism>
<evidence type="ECO:0000256" key="5">
    <source>
        <dbReference type="ARBA" id="ARBA00023136"/>
    </source>
</evidence>
<feature type="transmembrane region" description="Helical" evidence="6">
    <location>
        <begin position="6"/>
        <end position="28"/>
    </location>
</feature>
<evidence type="ECO:0000256" key="6">
    <source>
        <dbReference type="SAM" id="Phobius"/>
    </source>
</evidence>
<keyword evidence="9" id="KW-1185">Reference proteome</keyword>
<gene>
    <name evidence="8" type="ORF">NYG85_05675</name>
</gene>
<dbReference type="Gene3D" id="3.30.450.20">
    <property type="entry name" value="PAS domain"/>
    <property type="match status" value="1"/>
</dbReference>
<evidence type="ECO:0000256" key="4">
    <source>
        <dbReference type="ARBA" id="ARBA00022989"/>
    </source>
</evidence>
<keyword evidence="2" id="KW-1003">Cell membrane</keyword>
<reference evidence="8" key="1">
    <citation type="submission" date="2022-08" db="EMBL/GenBank/DDBJ databases">
        <authorList>
            <person name="Wang H."/>
        </authorList>
    </citation>
    <scope>NUCLEOTIDE SEQUENCE</scope>
    <source>
        <strain evidence="8">PS10</strain>
    </source>
</reference>
<comment type="subcellular location">
    <subcellularLocation>
        <location evidence="1">Cell membrane</location>
        <topology evidence="1">Multi-pass membrane protein</topology>
    </subcellularLocation>
</comment>
<keyword evidence="4 6" id="KW-1133">Transmembrane helix</keyword>
<reference evidence="8" key="2">
    <citation type="journal article" date="2023" name="Microorganisms">
        <title>Isolation and Genomic Characteristics of Cat-Borne Campylobacter felis sp. nov. and Sheep-Borne Campylobacter ovis sp. nov.</title>
        <authorList>
            <person name="Wang H."/>
            <person name="Li Y."/>
            <person name="Gu Y."/>
            <person name="Zhou G."/>
            <person name="Chen X."/>
            <person name="Zhang X."/>
            <person name="Shao Z."/>
            <person name="Zhang J."/>
            <person name="Zhang M."/>
        </authorList>
    </citation>
    <scope>NUCLEOTIDE SEQUENCE</scope>
    <source>
        <strain evidence="8">PS10</strain>
    </source>
</reference>
<evidence type="ECO:0000256" key="2">
    <source>
        <dbReference type="ARBA" id="ARBA00022475"/>
    </source>
</evidence>
<dbReference type="Gene3D" id="1.10.287.950">
    <property type="entry name" value="Methyl-accepting chemotaxis protein"/>
    <property type="match status" value="1"/>
</dbReference>
<dbReference type="CDD" id="cd12912">
    <property type="entry name" value="PDC2_MCP_like"/>
    <property type="match status" value="1"/>
</dbReference>
<dbReference type="RefSeq" id="WP_284937521.1">
    <property type="nucleotide sequence ID" value="NZ_JANURM010000005.1"/>
</dbReference>
<evidence type="ECO:0000313" key="8">
    <source>
        <dbReference type="EMBL" id="MDL0088860.1"/>
    </source>
</evidence>
<evidence type="ECO:0000256" key="3">
    <source>
        <dbReference type="ARBA" id="ARBA00022692"/>
    </source>
</evidence>
<evidence type="ECO:0000259" key="7">
    <source>
        <dbReference type="Pfam" id="PF02743"/>
    </source>
</evidence>
<evidence type="ECO:0000313" key="9">
    <source>
        <dbReference type="Proteomes" id="UP001173801"/>
    </source>
</evidence>
<keyword evidence="3 6" id="KW-0812">Transmembrane</keyword>
<dbReference type="Pfam" id="PF02743">
    <property type="entry name" value="dCache_1"/>
    <property type="match status" value="1"/>
</dbReference>
<name>A0ABT7HPL0_9BACT</name>
<dbReference type="Proteomes" id="UP001173801">
    <property type="component" value="Unassembled WGS sequence"/>
</dbReference>
<sequence length="501" mass="55487">MRSLRVKVALILMLIVFISIVSVGILNYQSAKNMYSNRVVNTELPTAISGVAASINGQIQRIITTAELLGANEFVIEWMKEGEPESKFDTFFKYQKSVETELGLFAIGMVSDVTLRYYAKDSVLKVMDKNAERDQWYFGLRNSPKRTVLNVDNDDNTGNVTLFVNSKIIKEGKFYGIAFTGVSLDGVVKLVTSQKLGKSGQFYMADDSGVLRIHKDKALRNKNLADFLGKDEAKILLDKNGAMIKNGGKIIVSHYISAMDWYLIAELDESDILSELNGLLYSTLIVIFICGLVTLIISLFLSKYLLSIILRLKSGLLSFFDFLNHKVNNAEPIAISSKDEFADMANIINENITNIKNNLAEERNFLNGVNLFVGQIKDGKFGSNLDVMTKNPLLNELKNALASLQTALKEAISLDGQDVLKLLESYKKSDFTARLDDNGLIASGVNQLGVEIANMLKDNLHKAEILEQKAKILNDSMKELTDGANSQANSLQESAAAVEQM</sequence>
<accession>A0ABT7HPL0</accession>
<dbReference type="EMBL" id="JANURM010000005">
    <property type="protein sequence ID" value="MDL0088860.1"/>
    <property type="molecule type" value="Genomic_DNA"/>
</dbReference>
<proteinExistence type="predicted"/>